<evidence type="ECO:0000313" key="1">
    <source>
        <dbReference type="EMBL" id="QTA84951.1"/>
    </source>
</evidence>
<sequence length="57" mass="6814">MSEAETFLHIPLYFCKPLYFQKDKGWTEIKKAYKFSPSILPPFTKKLHKQKVFSFVT</sequence>
<dbReference type="Proteomes" id="UP000663722">
    <property type="component" value="Chromosome"/>
</dbReference>
<reference evidence="1" key="1">
    <citation type="journal article" date="2021" name="Microb. Physiol.">
        <title>Proteogenomic Insights into the Physiology of Marine, Sulfate-Reducing, Filamentous Desulfonema limicola and Desulfonema magnum.</title>
        <authorList>
            <person name="Schnaars V."/>
            <person name="Wohlbrand L."/>
            <person name="Scheve S."/>
            <person name="Hinrichs C."/>
            <person name="Reinhardt R."/>
            <person name="Rabus R."/>
        </authorList>
    </citation>
    <scope>NUCLEOTIDE SEQUENCE</scope>
    <source>
        <strain evidence="1">4be13</strain>
    </source>
</reference>
<dbReference type="EMBL" id="CP061800">
    <property type="protein sequence ID" value="QTA84951.1"/>
    <property type="molecule type" value="Genomic_DNA"/>
</dbReference>
<gene>
    <name evidence="1" type="ORF">dnm_009550</name>
</gene>
<name>A0A975BGH6_9BACT</name>
<proteinExistence type="predicted"/>
<evidence type="ECO:0000313" key="2">
    <source>
        <dbReference type="Proteomes" id="UP000663722"/>
    </source>
</evidence>
<accession>A0A975BGH6</accession>
<protein>
    <submittedName>
        <fullName evidence="1">Uncharacterized protein</fullName>
    </submittedName>
</protein>
<dbReference type="AlphaFoldDB" id="A0A975BGH6"/>
<organism evidence="1 2">
    <name type="scientific">Desulfonema magnum</name>
    <dbReference type="NCBI Taxonomy" id="45655"/>
    <lineage>
        <taxon>Bacteria</taxon>
        <taxon>Pseudomonadati</taxon>
        <taxon>Thermodesulfobacteriota</taxon>
        <taxon>Desulfobacteria</taxon>
        <taxon>Desulfobacterales</taxon>
        <taxon>Desulfococcaceae</taxon>
        <taxon>Desulfonema</taxon>
    </lineage>
</organism>
<dbReference type="KEGG" id="dmm:dnm_009550"/>
<keyword evidence="2" id="KW-1185">Reference proteome</keyword>